<dbReference type="SUPFAM" id="SSF52047">
    <property type="entry name" value="RNI-like"/>
    <property type="match status" value="1"/>
</dbReference>
<sequence length="199" mass="22776">MQNFSFLGNIDQEEPDTLVLRHLRHLTHLGHFDVINWISAPRLETLCLATENLFAWCFISFLRQSSPPLQKLELRGHSPGDSFEDSGMTLIPTLVHLRGLNWDYMSVEDLLIFLAENPHHVPNLQTLQLDRIRGHSYTEMLTTLGDVLWVRRSMLKTVRLTTNPSHMPLPVDPTLFQQFLADGIHIHIGVDDGPNILSQ</sequence>
<reference evidence="1" key="1">
    <citation type="submission" date="2023-03" db="EMBL/GenBank/DDBJ databases">
        <title>Massive genome expansion in bonnet fungi (Mycena s.s.) driven by repeated elements and novel gene families across ecological guilds.</title>
        <authorList>
            <consortium name="Lawrence Berkeley National Laboratory"/>
            <person name="Harder C.B."/>
            <person name="Miyauchi S."/>
            <person name="Viragh M."/>
            <person name="Kuo A."/>
            <person name="Thoen E."/>
            <person name="Andreopoulos B."/>
            <person name="Lu D."/>
            <person name="Skrede I."/>
            <person name="Drula E."/>
            <person name="Henrissat B."/>
            <person name="Morin E."/>
            <person name="Kohler A."/>
            <person name="Barry K."/>
            <person name="LaButti K."/>
            <person name="Morin E."/>
            <person name="Salamov A."/>
            <person name="Lipzen A."/>
            <person name="Mereny Z."/>
            <person name="Hegedus B."/>
            <person name="Baldrian P."/>
            <person name="Stursova M."/>
            <person name="Weitz H."/>
            <person name="Taylor A."/>
            <person name="Grigoriev I.V."/>
            <person name="Nagy L.G."/>
            <person name="Martin F."/>
            <person name="Kauserud H."/>
        </authorList>
    </citation>
    <scope>NUCLEOTIDE SEQUENCE</scope>
    <source>
        <strain evidence="1">9284</strain>
    </source>
</reference>
<gene>
    <name evidence="1" type="ORF">FB45DRAFT_1017366</name>
</gene>
<protein>
    <submittedName>
        <fullName evidence="1">Uncharacterized protein</fullName>
    </submittedName>
</protein>
<accession>A0AAD7CIA3</accession>
<dbReference type="Proteomes" id="UP001221142">
    <property type="component" value="Unassembled WGS sequence"/>
</dbReference>
<name>A0AAD7CIA3_9AGAR</name>
<dbReference type="AlphaFoldDB" id="A0AAD7CIA3"/>
<proteinExistence type="predicted"/>
<evidence type="ECO:0000313" key="1">
    <source>
        <dbReference type="EMBL" id="KAJ7649944.1"/>
    </source>
</evidence>
<keyword evidence="2" id="KW-1185">Reference proteome</keyword>
<organism evidence="1 2">
    <name type="scientific">Roridomyces roridus</name>
    <dbReference type="NCBI Taxonomy" id="1738132"/>
    <lineage>
        <taxon>Eukaryota</taxon>
        <taxon>Fungi</taxon>
        <taxon>Dikarya</taxon>
        <taxon>Basidiomycota</taxon>
        <taxon>Agaricomycotina</taxon>
        <taxon>Agaricomycetes</taxon>
        <taxon>Agaricomycetidae</taxon>
        <taxon>Agaricales</taxon>
        <taxon>Marasmiineae</taxon>
        <taxon>Mycenaceae</taxon>
        <taxon>Roridomyces</taxon>
    </lineage>
</organism>
<evidence type="ECO:0000313" key="2">
    <source>
        <dbReference type="Proteomes" id="UP001221142"/>
    </source>
</evidence>
<comment type="caution">
    <text evidence="1">The sequence shown here is derived from an EMBL/GenBank/DDBJ whole genome shotgun (WGS) entry which is preliminary data.</text>
</comment>
<dbReference type="EMBL" id="JARKIF010000001">
    <property type="protein sequence ID" value="KAJ7649944.1"/>
    <property type="molecule type" value="Genomic_DNA"/>
</dbReference>